<dbReference type="AlphaFoldDB" id="A0AB36FBT0"/>
<sequence length="103" mass="11735">MPLLRFDWVMPAQGSAQNQWNRSARINNKPVAERMFNITTVLLDTFMVCTFGFKDLFKSSPASSKCERRGEATCKFVRKRQPINLAAEGAISFPLVLTLRRLP</sequence>
<organism evidence="1 2">
    <name type="scientific">Enterobacter asburiae</name>
    <dbReference type="NCBI Taxonomy" id="61645"/>
    <lineage>
        <taxon>Bacteria</taxon>
        <taxon>Pseudomonadati</taxon>
        <taxon>Pseudomonadota</taxon>
        <taxon>Gammaproteobacteria</taxon>
        <taxon>Enterobacterales</taxon>
        <taxon>Enterobacteriaceae</taxon>
        <taxon>Enterobacter</taxon>
        <taxon>Enterobacter cloacae complex</taxon>
    </lineage>
</organism>
<evidence type="ECO:0000313" key="1">
    <source>
        <dbReference type="EMBL" id="OEH14032.1"/>
    </source>
</evidence>
<protein>
    <submittedName>
        <fullName evidence="1">Uncharacterized protein</fullName>
    </submittedName>
</protein>
<evidence type="ECO:0000313" key="2">
    <source>
        <dbReference type="Proteomes" id="UP000050495"/>
    </source>
</evidence>
<comment type="caution">
    <text evidence="1">The sequence shown here is derived from an EMBL/GenBank/DDBJ whole genome shotgun (WGS) entry which is preliminary data.</text>
</comment>
<name>A0AB36FBT0_ENTAS</name>
<accession>A0AB36FBT0</accession>
<proteinExistence type="predicted"/>
<dbReference type="EMBL" id="LJEY02000174">
    <property type="protein sequence ID" value="OEH14032.1"/>
    <property type="molecule type" value="Genomic_DNA"/>
</dbReference>
<dbReference type="Proteomes" id="UP000050495">
    <property type="component" value="Unassembled WGS sequence"/>
</dbReference>
<reference evidence="1 2" key="1">
    <citation type="submission" date="2016-04" db="EMBL/GenBank/DDBJ databases">
        <authorList>
            <person name="Osei Sekyere J."/>
            <person name="Sivertsen A."/>
            <person name="Pedersen A.T."/>
            <person name="Sundsfjord A."/>
        </authorList>
    </citation>
    <scope>NUCLEOTIDE SEQUENCE [LARGE SCALE GENOMIC DNA]</scope>
    <source>
        <strain evidence="1 2">ST435:939705067</strain>
    </source>
</reference>
<gene>
    <name evidence="1" type="ORF">AN696_0217900</name>
</gene>